<dbReference type="InterPro" id="IPR029068">
    <property type="entry name" value="Glyas_Bleomycin-R_OHBP_Dase"/>
</dbReference>
<dbReference type="PANTHER" id="PTHR33993">
    <property type="entry name" value="GLYOXALASE-RELATED"/>
    <property type="match status" value="1"/>
</dbReference>
<sequence length="118" mass="12731">MAGEIGFFELGVEDAERGRRFYEGLFGWRFERGPSGSGWAISTPGVPGGMHGADRAATPYVFFAVDDIDAATARVKELGGEVLDMDVEGDAAAQERFGRFKLCTDDQGSPFGLHQRPA</sequence>
<evidence type="ECO:0000313" key="2">
    <source>
        <dbReference type="EMBL" id="CAA9465565.1"/>
    </source>
</evidence>
<feature type="domain" description="VOC" evidence="1">
    <location>
        <begin position="4"/>
        <end position="116"/>
    </location>
</feature>
<protein>
    <recommendedName>
        <fullName evidence="1">VOC domain-containing protein</fullName>
    </recommendedName>
</protein>
<dbReference type="InterPro" id="IPR004360">
    <property type="entry name" value="Glyas_Fos-R_dOase_dom"/>
</dbReference>
<dbReference type="EMBL" id="CADCVL010000044">
    <property type="protein sequence ID" value="CAA9465565.1"/>
    <property type="molecule type" value="Genomic_DNA"/>
</dbReference>
<dbReference type="PANTHER" id="PTHR33993:SF14">
    <property type="entry name" value="GB|AAF24581.1"/>
    <property type="match status" value="1"/>
</dbReference>
<accession>A0A6J4R864</accession>
<name>A0A6J4R864_9ACTN</name>
<dbReference type="InterPro" id="IPR037523">
    <property type="entry name" value="VOC_core"/>
</dbReference>
<dbReference type="Pfam" id="PF00903">
    <property type="entry name" value="Glyoxalase"/>
    <property type="match status" value="1"/>
</dbReference>
<dbReference type="InterPro" id="IPR052164">
    <property type="entry name" value="Anthracycline_SecMetBiosynth"/>
</dbReference>
<dbReference type="PROSITE" id="PS51819">
    <property type="entry name" value="VOC"/>
    <property type="match status" value="1"/>
</dbReference>
<reference evidence="2" key="1">
    <citation type="submission" date="2020-02" db="EMBL/GenBank/DDBJ databases">
        <authorList>
            <person name="Meier V. D."/>
        </authorList>
    </citation>
    <scope>NUCLEOTIDE SEQUENCE</scope>
    <source>
        <strain evidence="2">AVDCRST_MAG65</strain>
    </source>
</reference>
<gene>
    <name evidence="2" type="ORF">AVDCRST_MAG65-247</name>
</gene>
<evidence type="ECO:0000259" key="1">
    <source>
        <dbReference type="PROSITE" id="PS51819"/>
    </source>
</evidence>
<dbReference type="Gene3D" id="3.10.180.10">
    <property type="entry name" value="2,3-Dihydroxybiphenyl 1,2-Dioxygenase, domain 1"/>
    <property type="match status" value="1"/>
</dbReference>
<dbReference type="SUPFAM" id="SSF54593">
    <property type="entry name" value="Glyoxalase/Bleomycin resistance protein/Dihydroxybiphenyl dioxygenase"/>
    <property type="match status" value="1"/>
</dbReference>
<dbReference type="CDD" id="cd07247">
    <property type="entry name" value="SgaA_N_like"/>
    <property type="match status" value="1"/>
</dbReference>
<dbReference type="AlphaFoldDB" id="A0A6J4R864"/>
<organism evidence="2">
    <name type="scientific">uncultured Solirubrobacteraceae bacterium</name>
    <dbReference type="NCBI Taxonomy" id="1162706"/>
    <lineage>
        <taxon>Bacteria</taxon>
        <taxon>Bacillati</taxon>
        <taxon>Actinomycetota</taxon>
        <taxon>Thermoleophilia</taxon>
        <taxon>Solirubrobacterales</taxon>
        <taxon>Solirubrobacteraceae</taxon>
        <taxon>environmental samples</taxon>
    </lineage>
</organism>
<proteinExistence type="predicted"/>